<dbReference type="OrthoDB" id="9096701at2"/>
<sequence length="193" mass="21441">MKIITSGTPLRQWAVAWQLALGRPGLLGLVLVALAVYAVVVQGPALRQEQRELLARQQEAAREPVVSKRRLTPASTAPQLLDSLPSASQRGADLARLIEISRRTEVELTRGDYSIEKLSASNEPGAQLDNVSQWRLQLPVRGSYKQLRRFIAELLNSVPHAALDGLQIDRPDTQQPWLETTLRVTLYYRGDGS</sequence>
<evidence type="ECO:0000313" key="2">
    <source>
        <dbReference type="EMBL" id="ACB34882.1"/>
    </source>
</evidence>
<dbReference type="STRING" id="395495.Lcho_2617"/>
<reference evidence="2 3" key="1">
    <citation type="submission" date="2008-03" db="EMBL/GenBank/DDBJ databases">
        <title>Complete sequence of Leptothrix cholodnii SP-6.</title>
        <authorList>
            <consortium name="US DOE Joint Genome Institute"/>
            <person name="Copeland A."/>
            <person name="Lucas S."/>
            <person name="Lapidus A."/>
            <person name="Glavina del Rio T."/>
            <person name="Dalin E."/>
            <person name="Tice H."/>
            <person name="Bruce D."/>
            <person name="Goodwin L."/>
            <person name="Pitluck S."/>
            <person name="Chertkov O."/>
            <person name="Brettin T."/>
            <person name="Detter J.C."/>
            <person name="Han C."/>
            <person name="Kuske C.R."/>
            <person name="Schmutz J."/>
            <person name="Larimer F."/>
            <person name="Land M."/>
            <person name="Hauser L."/>
            <person name="Kyrpides N."/>
            <person name="Lykidis A."/>
            <person name="Emerson D."/>
            <person name="Richardson P."/>
        </authorList>
    </citation>
    <scope>NUCLEOTIDE SEQUENCE [LARGE SCALE GENOMIC DNA]</scope>
    <source>
        <strain evidence="3">ATCC 51168 / LMG 8142 / SP-6</strain>
    </source>
</reference>
<proteinExistence type="predicted"/>
<dbReference type="RefSeq" id="WP_012347638.1">
    <property type="nucleotide sequence ID" value="NC_010524.1"/>
</dbReference>
<name>B1Y7C7_LEPCP</name>
<dbReference type="AlphaFoldDB" id="B1Y7C7"/>
<gene>
    <name evidence="2" type="ordered locus">Lcho_2617</name>
</gene>
<evidence type="ECO:0000256" key="1">
    <source>
        <dbReference type="SAM" id="Phobius"/>
    </source>
</evidence>
<accession>B1Y7C7</accession>
<dbReference type="InterPro" id="IPR034756">
    <property type="entry name" value="T2SSM_b"/>
</dbReference>
<protein>
    <submittedName>
        <fullName evidence="2">Putative transmembrane protein</fullName>
    </submittedName>
</protein>
<dbReference type="Proteomes" id="UP000001693">
    <property type="component" value="Chromosome"/>
</dbReference>
<evidence type="ECO:0000313" key="3">
    <source>
        <dbReference type="Proteomes" id="UP000001693"/>
    </source>
</evidence>
<feature type="transmembrane region" description="Helical" evidence="1">
    <location>
        <begin position="26"/>
        <end position="46"/>
    </location>
</feature>
<keyword evidence="1" id="KW-0472">Membrane</keyword>
<dbReference type="Pfam" id="PF10741">
    <property type="entry name" value="T2SSM_b"/>
    <property type="match status" value="1"/>
</dbReference>
<dbReference type="KEGG" id="lch:Lcho_2617"/>
<keyword evidence="3" id="KW-1185">Reference proteome</keyword>
<keyword evidence="1" id="KW-1133">Transmembrane helix</keyword>
<dbReference type="InterPro" id="IPR014717">
    <property type="entry name" value="Transl_elong_EF1B/ribsomal_bS6"/>
</dbReference>
<dbReference type="HOGENOM" id="CLU_115745_0_0_4"/>
<dbReference type="EMBL" id="CP001013">
    <property type="protein sequence ID" value="ACB34882.1"/>
    <property type="molecule type" value="Genomic_DNA"/>
</dbReference>
<dbReference type="Gene3D" id="3.30.70.60">
    <property type="match status" value="1"/>
</dbReference>
<dbReference type="eggNOG" id="COG3167">
    <property type="taxonomic scope" value="Bacteria"/>
</dbReference>
<keyword evidence="1 2" id="KW-0812">Transmembrane</keyword>
<organism evidence="2 3">
    <name type="scientific">Leptothrix cholodnii (strain ATCC 51168 / LMG 8142 / SP-6)</name>
    <name type="common">Leptothrix discophora (strain SP-6)</name>
    <dbReference type="NCBI Taxonomy" id="395495"/>
    <lineage>
        <taxon>Bacteria</taxon>
        <taxon>Pseudomonadati</taxon>
        <taxon>Pseudomonadota</taxon>
        <taxon>Betaproteobacteria</taxon>
        <taxon>Burkholderiales</taxon>
        <taxon>Sphaerotilaceae</taxon>
        <taxon>Leptothrix</taxon>
    </lineage>
</organism>